<comment type="catalytic activity">
    <reaction evidence="8 9">
        <text>L-tyrosyl-[protein] + ATP = O-phospho-L-tyrosyl-[protein] + ADP + H(+)</text>
        <dbReference type="Rhea" id="RHEA:10596"/>
        <dbReference type="Rhea" id="RHEA-COMP:10136"/>
        <dbReference type="Rhea" id="RHEA-COMP:20101"/>
        <dbReference type="ChEBI" id="CHEBI:15378"/>
        <dbReference type="ChEBI" id="CHEBI:30616"/>
        <dbReference type="ChEBI" id="CHEBI:46858"/>
        <dbReference type="ChEBI" id="CHEBI:61978"/>
        <dbReference type="ChEBI" id="CHEBI:456216"/>
        <dbReference type="EC" id="2.7.10.2"/>
    </reaction>
</comment>
<dbReference type="PROSITE" id="PS51741">
    <property type="entry name" value="F_BAR"/>
    <property type="match status" value="1"/>
</dbReference>
<feature type="domain" description="SH2" evidence="16">
    <location>
        <begin position="469"/>
        <end position="559"/>
    </location>
</feature>
<dbReference type="PRINTS" id="PR00109">
    <property type="entry name" value="TYRKINASE"/>
</dbReference>
<evidence type="ECO:0000256" key="1">
    <source>
        <dbReference type="ARBA" id="ARBA00022553"/>
    </source>
</evidence>
<feature type="domain" description="Protein kinase" evidence="17">
    <location>
        <begin position="571"/>
        <end position="833"/>
    </location>
</feature>
<dbReference type="KEGG" id="pmrn:116955054"/>
<dbReference type="EC" id="2.7.10.2" evidence="9"/>
<evidence type="ECO:0000256" key="13">
    <source>
        <dbReference type="PROSITE-ProRule" id="PRU01077"/>
    </source>
</evidence>
<reference evidence="20 21" key="1">
    <citation type="submission" date="2025-04" db="UniProtKB">
        <authorList>
            <consortium name="RefSeq"/>
        </authorList>
    </citation>
    <scope>IDENTIFICATION</scope>
    <source>
        <tissue evidence="20 21">Sperm</tissue>
    </source>
</reference>
<dbReference type="PANTHER" id="PTHR24418">
    <property type="entry name" value="TYROSINE-PROTEIN KINASE"/>
    <property type="match status" value="1"/>
</dbReference>
<gene>
    <name evidence="20 21" type="primary">LOC116955054</name>
</gene>
<dbReference type="PROSITE" id="PS00109">
    <property type="entry name" value="PROTEIN_KINASE_TYR"/>
    <property type="match status" value="1"/>
</dbReference>
<dbReference type="InterPro" id="IPR016250">
    <property type="entry name" value="Tyr-prot_kinase_Fes/Fps"/>
</dbReference>
<evidence type="ECO:0000259" key="17">
    <source>
        <dbReference type="PROSITE" id="PS50011"/>
    </source>
</evidence>
<dbReference type="Pfam" id="PF00017">
    <property type="entry name" value="SH2"/>
    <property type="match status" value="1"/>
</dbReference>
<feature type="binding site" evidence="11 14">
    <location>
        <position position="600"/>
    </location>
    <ligand>
        <name>ATP</name>
        <dbReference type="ChEBI" id="CHEBI:30616"/>
    </ligand>
</feature>
<dbReference type="Gene3D" id="1.10.287.160">
    <property type="entry name" value="HR1 repeat"/>
    <property type="match status" value="1"/>
</dbReference>
<dbReference type="SMART" id="SM00055">
    <property type="entry name" value="FCH"/>
    <property type="match status" value="1"/>
</dbReference>
<evidence type="ECO:0000313" key="19">
    <source>
        <dbReference type="Proteomes" id="UP001318040"/>
    </source>
</evidence>
<dbReference type="SMART" id="SM00219">
    <property type="entry name" value="TyrKc"/>
    <property type="match status" value="1"/>
</dbReference>
<keyword evidence="6 13" id="KW-0175">Coiled coil</keyword>
<evidence type="ECO:0000256" key="8">
    <source>
        <dbReference type="ARBA" id="ARBA00051245"/>
    </source>
</evidence>
<dbReference type="GO" id="GO:0004715">
    <property type="term" value="F:non-membrane spanning protein tyrosine kinase activity"/>
    <property type="evidence" value="ECO:0007669"/>
    <property type="project" value="UniProtKB-EC"/>
</dbReference>
<dbReference type="InterPro" id="IPR050198">
    <property type="entry name" value="Non-receptor_tyrosine_kinases"/>
</dbReference>
<keyword evidence="1" id="KW-0597">Phosphoprotein</keyword>
<dbReference type="SMART" id="SM00252">
    <property type="entry name" value="SH2"/>
    <property type="match status" value="1"/>
</dbReference>
<evidence type="ECO:0000259" key="18">
    <source>
        <dbReference type="PROSITE" id="PS51741"/>
    </source>
</evidence>
<dbReference type="FunFam" id="1.10.510.10:FF:000212">
    <property type="entry name" value="Tyrosine-protein kinase"/>
    <property type="match status" value="1"/>
</dbReference>
<dbReference type="Gene3D" id="1.20.1270.60">
    <property type="entry name" value="Arfaptin homology (AH) domain/BAR domain"/>
    <property type="match status" value="1"/>
</dbReference>
<dbReference type="InterPro" id="IPR036860">
    <property type="entry name" value="SH2_dom_sf"/>
</dbReference>
<evidence type="ECO:0000256" key="4">
    <source>
        <dbReference type="ARBA" id="ARBA00022777"/>
    </source>
</evidence>
<dbReference type="GO" id="GO:0005856">
    <property type="term" value="C:cytoskeleton"/>
    <property type="evidence" value="ECO:0007669"/>
    <property type="project" value="UniProtKB-SubCell"/>
</dbReference>
<dbReference type="InterPro" id="IPR035849">
    <property type="entry name" value="Fes/Fps/Fer_SH2"/>
</dbReference>
<evidence type="ECO:0000256" key="12">
    <source>
        <dbReference type="PROSITE-ProRule" id="PRU00191"/>
    </source>
</evidence>
<dbReference type="InterPro" id="IPR031160">
    <property type="entry name" value="F_BAR_dom"/>
</dbReference>
<dbReference type="InterPro" id="IPR020635">
    <property type="entry name" value="Tyr_kinase_cat_dom"/>
</dbReference>
<evidence type="ECO:0000313" key="20">
    <source>
        <dbReference type="RefSeq" id="XP_032831895.1"/>
    </source>
</evidence>
<keyword evidence="4 9" id="KW-0418">Kinase</keyword>
<dbReference type="Gene3D" id="1.10.510.10">
    <property type="entry name" value="Transferase(Phosphotransferase) domain 1"/>
    <property type="match status" value="1"/>
</dbReference>
<evidence type="ECO:0000256" key="7">
    <source>
        <dbReference type="ARBA" id="ARBA00023137"/>
    </source>
</evidence>
<dbReference type="FunFam" id="3.30.200.20:FF:000089">
    <property type="entry name" value="Tyrosine-protein kinase"/>
    <property type="match status" value="1"/>
</dbReference>
<dbReference type="SUPFAM" id="SSF103657">
    <property type="entry name" value="BAR/IMD domain-like"/>
    <property type="match status" value="1"/>
</dbReference>
<dbReference type="SUPFAM" id="SSF55550">
    <property type="entry name" value="SH2 domain"/>
    <property type="match status" value="1"/>
</dbReference>
<keyword evidence="9" id="KW-0206">Cytoskeleton</keyword>
<evidence type="ECO:0000256" key="9">
    <source>
        <dbReference type="PIRNR" id="PIRNR000632"/>
    </source>
</evidence>
<comment type="subcellular location">
    <subcellularLocation>
        <location evidence="9">Cytoplasm</location>
        <location evidence="9">Cytoskeleton</location>
    </subcellularLocation>
</comment>
<keyword evidence="12" id="KW-0727">SH2 domain</keyword>
<evidence type="ECO:0000256" key="11">
    <source>
        <dbReference type="PIRSR" id="PIRSR000632-2"/>
    </source>
</evidence>
<dbReference type="InterPro" id="IPR008266">
    <property type="entry name" value="Tyr_kinase_AS"/>
</dbReference>
<evidence type="ECO:0000256" key="14">
    <source>
        <dbReference type="PROSITE-ProRule" id="PRU10141"/>
    </source>
</evidence>
<keyword evidence="9" id="KW-0963">Cytoplasm</keyword>
<feature type="active site" description="Proton acceptor" evidence="10">
    <location>
        <position position="694"/>
    </location>
</feature>
<dbReference type="FunFam" id="1.20.1270.60:FF:000029">
    <property type="entry name" value="Tyrosine-protein kinase"/>
    <property type="match status" value="1"/>
</dbReference>
<dbReference type="InterPro" id="IPR017441">
    <property type="entry name" value="Protein_kinase_ATP_BS"/>
</dbReference>
<evidence type="ECO:0000256" key="6">
    <source>
        <dbReference type="ARBA" id="ARBA00023054"/>
    </source>
</evidence>
<dbReference type="CDD" id="cd10361">
    <property type="entry name" value="SH2_Fps_family"/>
    <property type="match status" value="1"/>
</dbReference>
<comment type="similarity">
    <text evidence="9">Belongs to the protein kinase superfamily. Tyr protein kinase family. Fes/fps subfamily.</text>
</comment>
<dbReference type="GO" id="GO:0005524">
    <property type="term" value="F:ATP binding"/>
    <property type="evidence" value="ECO:0007669"/>
    <property type="project" value="UniProtKB-UniRule"/>
</dbReference>
<dbReference type="InterPro" id="IPR001060">
    <property type="entry name" value="FCH_dom"/>
</dbReference>
<dbReference type="InterPro" id="IPR011009">
    <property type="entry name" value="Kinase-like_dom_sf"/>
</dbReference>
<dbReference type="InterPro" id="IPR000980">
    <property type="entry name" value="SH2"/>
</dbReference>
<evidence type="ECO:0000256" key="3">
    <source>
        <dbReference type="ARBA" id="ARBA00022741"/>
    </source>
</evidence>
<dbReference type="InterPro" id="IPR027267">
    <property type="entry name" value="AH/BAR_dom_sf"/>
</dbReference>
<dbReference type="SUPFAM" id="SSF56112">
    <property type="entry name" value="Protein kinase-like (PK-like)"/>
    <property type="match status" value="1"/>
</dbReference>
<protein>
    <recommendedName>
        <fullName evidence="9">Tyrosine-protein kinase</fullName>
        <ecNumber evidence="9">2.7.10.2</ecNumber>
    </recommendedName>
</protein>
<keyword evidence="19" id="KW-1185">Reference proteome</keyword>
<dbReference type="Pfam" id="PF07714">
    <property type="entry name" value="PK_Tyr_Ser-Thr"/>
    <property type="match status" value="1"/>
</dbReference>
<dbReference type="RefSeq" id="XP_032831895.1">
    <property type="nucleotide sequence ID" value="XM_032976004.1"/>
</dbReference>
<name>A0AAJ7U8W3_PETMA</name>
<feature type="binding site" evidence="11">
    <location>
        <begin position="577"/>
        <end position="585"/>
    </location>
    <ligand>
        <name>ATP</name>
        <dbReference type="ChEBI" id="CHEBI:30616"/>
    </ligand>
</feature>
<dbReference type="RefSeq" id="XP_032831896.1">
    <property type="nucleotide sequence ID" value="XM_032976005.1"/>
</dbReference>
<dbReference type="InterPro" id="IPR001245">
    <property type="entry name" value="Ser-Thr/Tyr_kinase_cat_dom"/>
</dbReference>
<dbReference type="PROSITE" id="PS00107">
    <property type="entry name" value="PROTEIN_KINASE_ATP"/>
    <property type="match status" value="1"/>
</dbReference>
<dbReference type="PROSITE" id="PS50001">
    <property type="entry name" value="SH2"/>
    <property type="match status" value="1"/>
</dbReference>
<evidence type="ECO:0000313" key="21">
    <source>
        <dbReference type="RefSeq" id="XP_032831896.1"/>
    </source>
</evidence>
<accession>A0AAJ7U8W3</accession>
<keyword evidence="5 9" id="KW-0067">ATP-binding</keyword>
<dbReference type="PIRSF" id="PIRSF000632">
    <property type="entry name" value="TyrPK_fps"/>
    <property type="match status" value="1"/>
</dbReference>
<dbReference type="PRINTS" id="PR00401">
    <property type="entry name" value="SH2DOMAIN"/>
</dbReference>
<dbReference type="AlphaFoldDB" id="A0AAJ7U8W3"/>
<sequence length="834" mass="94115">MGFGLYMQQSHDALVTQQECEMRLLEAVRKHVATRAKIDRDYAAQLQHLCAQTERPDLSHVSQVAKSWASMVQQTEALGKAMRRQSEELTTGPLSKIATLIRDKQQLKKSYMESYQQLRLNLNKVTVTDMEKVKGQYRQACKDASAIKRKYGEAVTKGGAKEAEKVRDKLVKATLKLHSLHNAYVLCVRGAQLHREAYCSSTLPQLLDSLQHLQEDAVAVLKECLLDYLQMTSLVRDEVVRMQQSMAEAVALIDPGTEYDSFIQQHSSQPLHLAGVEFDVSITEDGPEGLEPNQIVLNELTLEDLQHRLTQLSEEVEQLGKTKAQRTEQIAELEHEINKLLGATQLNYRTDVRLLCKKAALQECRQGVLQLEGEEARVLGQRDAIQDKLEWLGDAEPPPVIGLSCQEDAGRAGTLPSPSHSQNSLHVDGMKAMTLDLKQSITGIFKFSKPTPSPTNKAVPTRPLDAQEWFHGAIPRQEAQRLVSSEGDFLVRESHGKPGEYVLSAMTGGQCRHFIIQNTDNLFKFEGEGYSSIVQLIEHHVSSKQVVTKKSRVVLVRPIGKDKWILNHDDIVLQEKLGRGNFGEVYKGLLKPENVSVAVKTCRDNLPTDMKHKFLMEARILKQYDHPNIVRLIGVCTQKHPVYIVMELVQGGDFLSFLRKDTSRVLTQQQLVKMMEQAAAGMTYLEGKNCIHRDLAARNCLVGDAMSLKISDFGMSREEEDGVYSASGSLRQVPIKWTAPEALNFGTFSTCSDVWSFGVLLWETFSLGSMPYPGMTNQEAREQVERGYRLEAPEKCPREVHQLMLRCWQYEPKQRPRFSDLQRELSSLSKKYFA</sequence>
<proteinExistence type="inferred from homology"/>
<dbReference type="Gene3D" id="3.30.505.10">
    <property type="entry name" value="SH2 domain"/>
    <property type="match status" value="1"/>
</dbReference>
<feature type="coiled-coil region" evidence="15">
    <location>
        <begin position="295"/>
        <end position="343"/>
    </location>
</feature>
<evidence type="ECO:0000259" key="16">
    <source>
        <dbReference type="PROSITE" id="PS50001"/>
    </source>
</evidence>
<evidence type="ECO:0000256" key="15">
    <source>
        <dbReference type="SAM" id="Coils"/>
    </source>
</evidence>
<dbReference type="Pfam" id="PF00611">
    <property type="entry name" value="FCH"/>
    <property type="match status" value="1"/>
</dbReference>
<organism evidence="19 20">
    <name type="scientific">Petromyzon marinus</name>
    <name type="common">Sea lamprey</name>
    <dbReference type="NCBI Taxonomy" id="7757"/>
    <lineage>
        <taxon>Eukaryota</taxon>
        <taxon>Metazoa</taxon>
        <taxon>Chordata</taxon>
        <taxon>Craniata</taxon>
        <taxon>Vertebrata</taxon>
        <taxon>Cyclostomata</taxon>
        <taxon>Hyperoartia</taxon>
        <taxon>Petromyzontiformes</taxon>
        <taxon>Petromyzontidae</taxon>
        <taxon>Petromyzon</taxon>
    </lineage>
</organism>
<evidence type="ECO:0000256" key="2">
    <source>
        <dbReference type="ARBA" id="ARBA00022679"/>
    </source>
</evidence>
<keyword evidence="3 9" id="KW-0547">Nucleotide-binding</keyword>
<evidence type="ECO:0000256" key="10">
    <source>
        <dbReference type="PIRSR" id="PIRSR000632-1"/>
    </source>
</evidence>
<dbReference type="PROSITE" id="PS50011">
    <property type="entry name" value="PROTEIN_KINASE_DOM"/>
    <property type="match status" value="1"/>
</dbReference>
<keyword evidence="2 9" id="KW-0808">Transferase</keyword>
<dbReference type="Gene3D" id="3.30.200.20">
    <property type="entry name" value="Phosphorylase Kinase, domain 1"/>
    <property type="match status" value="1"/>
</dbReference>
<dbReference type="InterPro" id="IPR000719">
    <property type="entry name" value="Prot_kinase_dom"/>
</dbReference>
<evidence type="ECO:0000256" key="5">
    <source>
        <dbReference type="ARBA" id="ARBA00022840"/>
    </source>
</evidence>
<keyword evidence="7 9" id="KW-0829">Tyrosine-protein kinase</keyword>
<feature type="domain" description="F-BAR" evidence="18">
    <location>
        <begin position="1"/>
        <end position="258"/>
    </location>
</feature>
<dbReference type="Proteomes" id="UP001318040">
    <property type="component" value="Chromosome 57"/>
</dbReference>